<dbReference type="SUPFAM" id="SSF52317">
    <property type="entry name" value="Class I glutamine amidotransferase-like"/>
    <property type="match status" value="1"/>
</dbReference>
<dbReference type="Gene3D" id="3.30.300.10">
    <property type="match status" value="2"/>
</dbReference>
<dbReference type="InterPro" id="IPR014729">
    <property type="entry name" value="Rossmann-like_a/b/a_fold"/>
</dbReference>
<reference evidence="13" key="1">
    <citation type="submission" date="2017-09" db="EMBL/GenBank/DDBJ databases">
        <title>Depth-based differentiation of microbial function through sediment-hosted aquifers and enrichment of novel symbionts in the deep terrestrial subsurface.</title>
        <authorList>
            <person name="Probst A.J."/>
            <person name="Ladd B."/>
            <person name="Jarett J.K."/>
            <person name="Geller-Mcgrath D.E."/>
            <person name="Sieber C.M.K."/>
            <person name="Emerson J.B."/>
            <person name="Anantharaman K."/>
            <person name="Thomas B.C."/>
            <person name="Malmstrom R."/>
            <person name="Stieglmeier M."/>
            <person name="Klingl A."/>
            <person name="Woyke T."/>
            <person name="Ryan C.M."/>
            <person name="Banfield J.F."/>
        </authorList>
    </citation>
    <scope>NUCLEOTIDE SEQUENCE [LARGE SCALE GENOMIC DNA]</scope>
</reference>
<evidence type="ECO:0000256" key="6">
    <source>
        <dbReference type="ARBA" id="ARBA00022749"/>
    </source>
</evidence>
<dbReference type="EC" id="6.3.5.2" evidence="3"/>
<dbReference type="InterPro" id="IPR017926">
    <property type="entry name" value="GATASE"/>
</dbReference>
<dbReference type="Pfam" id="PF00117">
    <property type="entry name" value="GATase"/>
    <property type="match status" value="1"/>
</dbReference>
<dbReference type="PRINTS" id="PR00096">
    <property type="entry name" value="GATASE"/>
</dbReference>
<keyword evidence="5 10" id="KW-0547">Nucleotide-binding</keyword>
<dbReference type="InterPro" id="IPR029062">
    <property type="entry name" value="Class_I_gatase-like"/>
</dbReference>
<dbReference type="GO" id="GO:0005829">
    <property type="term" value="C:cytosol"/>
    <property type="evidence" value="ECO:0007669"/>
    <property type="project" value="TreeGrafter"/>
</dbReference>
<dbReference type="NCBIfam" id="NF000848">
    <property type="entry name" value="PRK00074.1"/>
    <property type="match status" value="1"/>
</dbReference>
<dbReference type="SUPFAM" id="SSF52402">
    <property type="entry name" value="Adenine nucleotide alpha hydrolases-like"/>
    <property type="match status" value="1"/>
</dbReference>
<dbReference type="InterPro" id="IPR004739">
    <property type="entry name" value="GMP_synth_GATase"/>
</dbReference>
<dbReference type="NCBIfam" id="TIGR00888">
    <property type="entry name" value="guaA_Nterm"/>
    <property type="match status" value="1"/>
</dbReference>
<keyword evidence="8 10" id="KW-0067">ATP-binding</keyword>
<dbReference type="InterPro" id="IPR022310">
    <property type="entry name" value="NAD/GMP_synthase"/>
</dbReference>
<dbReference type="PRINTS" id="PR00097">
    <property type="entry name" value="ANTSNTHASEII"/>
</dbReference>
<comment type="function">
    <text evidence="1">Catalyzes the synthesis of GMP from XMP.</text>
</comment>
<dbReference type="PANTHER" id="PTHR11922:SF2">
    <property type="entry name" value="GMP SYNTHASE [GLUTAMINE-HYDROLYZING]"/>
    <property type="match status" value="1"/>
</dbReference>
<keyword evidence="7 10" id="KW-0658">Purine biosynthesis</keyword>
<dbReference type="EMBL" id="PFPK01000015">
    <property type="protein sequence ID" value="PIZ95327.1"/>
    <property type="molecule type" value="Genomic_DNA"/>
</dbReference>
<keyword evidence="6 10" id="KW-0332">GMP biosynthesis</keyword>
<dbReference type="UniPathway" id="UPA00189">
    <property type="reaction ID" value="UER00296"/>
</dbReference>
<dbReference type="PANTHER" id="PTHR11922">
    <property type="entry name" value="GMP SYNTHASE-RELATED"/>
    <property type="match status" value="1"/>
</dbReference>
<organism evidence="12 13">
    <name type="scientific">Candidatus Magasanikbacteria bacterium CG_4_10_14_0_2_um_filter_37_12</name>
    <dbReference type="NCBI Taxonomy" id="1974637"/>
    <lineage>
        <taxon>Bacteria</taxon>
        <taxon>Candidatus Magasanikiibacteriota</taxon>
    </lineage>
</organism>
<dbReference type="InterPro" id="IPR025777">
    <property type="entry name" value="GMPS_ATP_PPase_dom"/>
</dbReference>
<evidence type="ECO:0000259" key="11">
    <source>
        <dbReference type="PROSITE" id="PS51553"/>
    </source>
</evidence>
<evidence type="ECO:0000256" key="5">
    <source>
        <dbReference type="ARBA" id="ARBA00022741"/>
    </source>
</evidence>
<name>A0A2M7V908_9BACT</name>
<feature type="domain" description="GMPS ATP-PPase" evidence="11">
    <location>
        <begin position="193"/>
        <end position="389"/>
    </location>
</feature>
<dbReference type="Gene3D" id="3.40.50.880">
    <property type="match status" value="1"/>
</dbReference>
<dbReference type="PROSITE" id="PS51553">
    <property type="entry name" value="GMPS_ATP_PPASE"/>
    <property type="match status" value="1"/>
</dbReference>
<keyword evidence="4" id="KW-0436">Ligase</keyword>
<evidence type="ECO:0000256" key="4">
    <source>
        <dbReference type="ARBA" id="ARBA00022598"/>
    </source>
</evidence>
<gene>
    <name evidence="12" type="ORF">COX81_01035</name>
</gene>
<accession>A0A2M7V908</accession>
<dbReference type="GO" id="GO:0003921">
    <property type="term" value="F:GMP synthase activity"/>
    <property type="evidence" value="ECO:0007669"/>
    <property type="project" value="InterPro"/>
</dbReference>
<dbReference type="CDD" id="cd01742">
    <property type="entry name" value="GATase1_GMP_Synthase"/>
    <property type="match status" value="1"/>
</dbReference>
<dbReference type="AlphaFoldDB" id="A0A2M7V908"/>
<dbReference type="Proteomes" id="UP000228568">
    <property type="component" value="Unassembled WGS sequence"/>
</dbReference>
<dbReference type="GO" id="GO:0005524">
    <property type="term" value="F:ATP binding"/>
    <property type="evidence" value="ECO:0007669"/>
    <property type="project" value="UniProtKB-UniRule"/>
</dbReference>
<evidence type="ECO:0000313" key="12">
    <source>
        <dbReference type="EMBL" id="PIZ95327.1"/>
    </source>
</evidence>
<evidence type="ECO:0000313" key="13">
    <source>
        <dbReference type="Proteomes" id="UP000228568"/>
    </source>
</evidence>
<dbReference type="PROSITE" id="PS51273">
    <property type="entry name" value="GATASE_TYPE_1"/>
    <property type="match status" value="1"/>
</dbReference>
<evidence type="ECO:0000256" key="7">
    <source>
        <dbReference type="ARBA" id="ARBA00022755"/>
    </source>
</evidence>
<dbReference type="Gene3D" id="3.40.50.620">
    <property type="entry name" value="HUPs"/>
    <property type="match status" value="1"/>
</dbReference>
<sequence length="612" mass="69555">MSNNFIAILDFGSQYTHLIARRIRELGIKSEIFSNDVALSELKNTLGVILSGGPRSIVREPKLNIDKQIFGSGLPILGLCYGHQLIADHFGGSVESGSSREYGVAELNLSDSPIFENIKSPTTVWMSHGDHVEQLPNGFVQIANTGNYSIAGMMNKDKKIYGFQFHPEVHHSSHGMKMLENFVFNICKAEKNWTVDSMLTNLQNQIRKKAKDKNVFLLVSGGVDSTVCFALLEKTLGKDRVYGLHVDHGFMRERESKKVTKALVKIGLDDLHIYNAENEYLKALEHIFEPEEKRIIIGEKFIDIVERIMKKMNFEENRWLLGQGTIYPDTIESGGTKNADKIKTHHNRVDRIQKMILENKIIEPIKELYKDEVREVGHALGLPSELIDRQPFPGPGLAIRILCSEENNVRATKITPPIRGSQNKCSESGENLVESSQSILYKLPIKSVGVQGDERSYAHPALLANTDQMSFDEIAKISPQITNYYKDINRVMIQIFGDKEKIFESKMYSAYLTKKRCILLRQIDQMINEYVKDDPNYTKIWQMPIILVPFGHDYGESIVLRPVESNEAMTASFGKLAKETINKIIFHQLILNNIDYIFYDVTNKPPGTIEWE</sequence>
<dbReference type="FunFam" id="3.40.50.880:FF:000001">
    <property type="entry name" value="GMP synthase [glutamine-hydrolyzing]"/>
    <property type="match status" value="1"/>
</dbReference>
<dbReference type="CDD" id="cd01997">
    <property type="entry name" value="GMP_synthase_C"/>
    <property type="match status" value="1"/>
</dbReference>
<evidence type="ECO:0000256" key="1">
    <source>
        <dbReference type="ARBA" id="ARBA00002332"/>
    </source>
</evidence>
<dbReference type="Pfam" id="PF02540">
    <property type="entry name" value="NAD_synthase"/>
    <property type="match status" value="1"/>
</dbReference>
<proteinExistence type="predicted"/>
<dbReference type="Pfam" id="PF00958">
    <property type="entry name" value="GMP_synt_C"/>
    <property type="match status" value="1"/>
</dbReference>
<protein>
    <recommendedName>
        <fullName evidence="3">GMP synthase (glutamine-hydrolyzing)</fullName>
        <ecNumber evidence="3">6.3.5.2</ecNumber>
    </recommendedName>
</protein>
<comment type="pathway">
    <text evidence="2">Purine metabolism; GMP biosynthesis; GMP from XMP (L-Gln route): step 1/1.</text>
</comment>
<evidence type="ECO:0000256" key="2">
    <source>
        <dbReference type="ARBA" id="ARBA00005153"/>
    </source>
</evidence>
<evidence type="ECO:0000256" key="3">
    <source>
        <dbReference type="ARBA" id="ARBA00012746"/>
    </source>
</evidence>
<evidence type="ECO:0000256" key="8">
    <source>
        <dbReference type="ARBA" id="ARBA00022840"/>
    </source>
</evidence>
<evidence type="ECO:0000256" key="9">
    <source>
        <dbReference type="ARBA" id="ARBA00022962"/>
    </source>
</evidence>
<comment type="caution">
    <text evidence="12">The sequence shown here is derived from an EMBL/GenBank/DDBJ whole genome shotgun (WGS) entry which is preliminary data.</text>
</comment>
<dbReference type="SUPFAM" id="SSF54810">
    <property type="entry name" value="GMP synthetase C-terminal dimerisation domain"/>
    <property type="match status" value="2"/>
</dbReference>
<dbReference type="InterPro" id="IPR001674">
    <property type="entry name" value="GMP_synth_C"/>
</dbReference>
<keyword evidence="9" id="KW-0315">Glutamine amidotransferase</keyword>
<evidence type="ECO:0000256" key="10">
    <source>
        <dbReference type="PROSITE-ProRule" id="PRU00886"/>
    </source>
</evidence>
<feature type="binding site" evidence="10">
    <location>
        <begin position="220"/>
        <end position="226"/>
    </location>
    <ligand>
        <name>ATP</name>
        <dbReference type="ChEBI" id="CHEBI:30616"/>
    </ligand>
</feature>